<dbReference type="RefSeq" id="WP_273051138.1">
    <property type="nucleotide sequence ID" value="NZ_DAITTW010000044.1"/>
</dbReference>
<dbReference type="InterPro" id="IPR017039">
    <property type="entry name" value="Virul_fac_BrkB"/>
</dbReference>
<evidence type="ECO:0000313" key="9">
    <source>
        <dbReference type="Proteomes" id="UP000261739"/>
    </source>
</evidence>
<proteinExistence type="predicted"/>
<feature type="transmembrane region" description="Helical" evidence="7">
    <location>
        <begin position="33"/>
        <end position="51"/>
    </location>
</feature>
<comment type="caution">
    <text evidence="8">The sequence shown here is derived from an EMBL/GenBank/DDBJ whole genome shotgun (WGS) entry which is preliminary data.</text>
</comment>
<keyword evidence="2" id="KW-1003">Cell membrane</keyword>
<keyword evidence="3 7" id="KW-0812">Transmembrane</keyword>
<organism evidence="8 9">
    <name type="scientific">Corynebacterium nuruki</name>
    <dbReference type="NCBI Taxonomy" id="1032851"/>
    <lineage>
        <taxon>Bacteria</taxon>
        <taxon>Bacillati</taxon>
        <taxon>Actinomycetota</taxon>
        <taxon>Actinomycetes</taxon>
        <taxon>Mycobacteriales</taxon>
        <taxon>Corynebacteriaceae</taxon>
        <taxon>Corynebacterium</taxon>
    </lineage>
</organism>
<evidence type="ECO:0000256" key="6">
    <source>
        <dbReference type="SAM" id="MobiDB-lite"/>
    </source>
</evidence>
<accession>A0A3D4SXG6</accession>
<evidence type="ECO:0000256" key="4">
    <source>
        <dbReference type="ARBA" id="ARBA00022989"/>
    </source>
</evidence>
<feature type="transmembrane region" description="Helical" evidence="7">
    <location>
        <begin position="174"/>
        <end position="196"/>
    </location>
</feature>
<comment type="subcellular location">
    <subcellularLocation>
        <location evidence="1">Cell membrane</location>
        <topology evidence="1">Multi-pass membrane protein</topology>
    </subcellularLocation>
</comment>
<dbReference type="Pfam" id="PF03631">
    <property type="entry name" value="Virul_fac_BrkB"/>
    <property type="match status" value="1"/>
</dbReference>
<evidence type="ECO:0000256" key="5">
    <source>
        <dbReference type="ARBA" id="ARBA00023136"/>
    </source>
</evidence>
<sequence>MRSPWRNVPGRAVRRFGAYGCLDYAGSLAYRSLLALFPGLIALVSVLSLFGQDEDTVLRLLDEAQAVTPEETWSSVRPVLENVLTAPAAGLGLAVGLATTLWTASGYVKTFGRAMNTIYEVEEGRGVVRWNLQMYLLTASLLVLAALGVLSLVVSGPVAAWLGAVVGLREEALSVWAVLRWFLVPLAVILVIVLLYRITPNVRLRPRTWFSPGAVLAIVGAVIASVGLYGYVTWFGRFNATYGALAGIIVLMLWAYLVNAVLLFGAVLDSETERVRQLREGLPAEESLQVTERYTAAVEKRDSQLVRDIRQAREVREAVDDTGSGDGTDTPGKVPGDPVP</sequence>
<feature type="transmembrane region" description="Helical" evidence="7">
    <location>
        <begin position="244"/>
        <end position="268"/>
    </location>
</feature>
<protein>
    <submittedName>
        <fullName evidence="8">YihY/virulence factor BrkB family protein</fullName>
    </submittedName>
</protein>
<dbReference type="STRING" id="863239.GCA_000213935_01471"/>
<evidence type="ECO:0000256" key="2">
    <source>
        <dbReference type="ARBA" id="ARBA00022475"/>
    </source>
</evidence>
<dbReference type="PANTHER" id="PTHR30213">
    <property type="entry name" value="INNER MEMBRANE PROTEIN YHJD"/>
    <property type="match status" value="1"/>
</dbReference>
<dbReference type="NCBIfam" id="TIGR00765">
    <property type="entry name" value="yihY_not_rbn"/>
    <property type="match status" value="1"/>
</dbReference>
<dbReference type="PIRSF" id="PIRSF035875">
    <property type="entry name" value="RNase_BN"/>
    <property type="match status" value="1"/>
</dbReference>
<feature type="region of interest" description="Disordered" evidence="6">
    <location>
        <begin position="315"/>
        <end position="340"/>
    </location>
</feature>
<dbReference type="PANTHER" id="PTHR30213:SF0">
    <property type="entry name" value="UPF0761 MEMBRANE PROTEIN YIHY"/>
    <property type="match status" value="1"/>
</dbReference>
<name>A0A3D4SXG6_9CORY</name>
<dbReference type="Proteomes" id="UP000261739">
    <property type="component" value="Unassembled WGS sequence"/>
</dbReference>
<keyword evidence="5 7" id="KW-0472">Membrane</keyword>
<reference evidence="8 9" key="1">
    <citation type="journal article" date="2018" name="Nat. Biotechnol.">
        <title>A standardized bacterial taxonomy based on genome phylogeny substantially revises the tree of life.</title>
        <authorList>
            <person name="Parks D.H."/>
            <person name="Chuvochina M."/>
            <person name="Waite D.W."/>
            <person name="Rinke C."/>
            <person name="Skarshewski A."/>
            <person name="Chaumeil P.A."/>
            <person name="Hugenholtz P."/>
        </authorList>
    </citation>
    <scope>NUCLEOTIDE SEQUENCE [LARGE SCALE GENOMIC DNA]</scope>
    <source>
        <strain evidence="8">UBA11247</strain>
    </source>
</reference>
<feature type="transmembrane region" description="Helical" evidence="7">
    <location>
        <begin position="88"/>
        <end position="108"/>
    </location>
</feature>
<dbReference type="GO" id="GO:0005886">
    <property type="term" value="C:plasma membrane"/>
    <property type="evidence" value="ECO:0007669"/>
    <property type="project" value="UniProtKB-SubCell"/>
</dbReference>
<feature type="transmembrane region" description="Helical" evidence="7">
    <location>
        <begin position="208"/>
        <end position="232"/>
    </location>
</feature>
<gene>
    <name evidence="8" type="ORF">DIW82_02980</name>
</gene>
<evidence type="ECO:0000256" key="1">
    <source>
        <dbReference type="ARBA" id="ARBA00004651"/>
    </source>
</evidence>
<evidence type="ECO:0000313" key="8">
    <source>
        <dbReference type="EMBL" id="HCT13775.1"/>
    </source>
</evidence>
<dbReference type="EMBL" id="DQID01000083">
    <property type="protein sequence ID" value="HCT13775.1"/>
    <property type="molecule type" value="Genomic_DNA"/>
</dbReference>
<evidence type="ECO:0000256" key="3">
    <source>
        <dbReference type="ARBA" id="ARBA00022692"/>
    </source>
</evidence>
<evidence type="ECO:0000256" key="7">
    <source>
        <dbReference type="SAM" id="Phobius"/>
    </source>
</evidence>
<feature type="transmembrane region" description="Helical" evidence="7">
    <location>
        <begin position="135"/>
        <end position="162"/>
    </location>
</feature>
<keyword evidence="4 7" id="KW-1133">Transmembrane helix</keyword>
<dbReference type="AlphaFoldDB" id="A0A3D4SXG6"/>